<keyword evidence="3" id="KW-1185">Reference proteome</keyword>
<organism evidence="2 3">
    <name type="scientific">Nocardia pulmonis</name>
    <dbReference type="NCBI Taxonomy" id="2951408"/>
    <lineage>
        <taxon>Bacteria</taxon>
        <taxon>Bacillati</taxon>
        <taxon>Actinomycetota</taxon>
        <taxon>Actinomycetes</taxon>
        <taxon>Mycobacteriales</taxon>
        <taxon>Nocardiaceae</taxon>
        <taxon>Nocardia</taxon>
    </lineage>
</organism>
<dbReference type="RefSeq" id="WP_251917579.1">
    <property type="nucleotide sequence ID" value="NZ_JAMRXG010000019.1"/>
</dbReference>
<reference evidence="2" key="1">
    <citation type="submission" date="2022-06" db="EMBL/GenBank/DDBJ databases">
        <title>Novel species in genus nocardia.</title>
        <authorList>
            <person name="Li F."/>
        </authorList>
    </citation>
    <scope>NUCLEOTIDE SEQUENCE</scope>
    <source>
        <strain evidence="2">CDC141</strain>
    </source>
</reference>
<keyword evidence="1" id="KW-0812">Transmembrane</keyword>
<evidence type="ECO:0000313" key="2">
    <source>
        <dbReference type="EMBL" id="MCM6778116.1"/>
    </source>
</evidence>
<evidence type="ECO:0000313" key="3">
    <source>
        <dbReference type="Proteomes" id="UP001139157"/>
    </source>
</evidence>
<name>A0A9X2ED27_9NOCA</name>
<dbReference type="EMBL" id="JAMRXG010000019">
    <property type="protein sequence ID" value="MCM6778116.1"/>
    <property type="molecule type" value="Genomic_DNA"/>
</dbReference>
<sequence length="130" mass="14359">MDAVITEVAVEGKRLIDEAWLGKITRDQAVHLFVQVGDGLVEYETAEDIVDDGLAWLDAHSTRLRVLGWCALLEPPVFGALAILGVVTGDFVAAAVALVLLVALQYIHRRFTPHPTPIRRRHRARSPQTD</sequence>
<proteinExistence type="predicted"/>
<keyword evidence="1" id="KW-1133">Transmembrane helix</keyword>
<accession>A0A9X2ED27</accession>
<comment type="caution">
    <text evidence="2">The sequence shown here is derived from an EMBL/GenBank/DDBJ whole genome shotgun (WGS) entry which is preliminary data.</text>
</comment>
<keyword evidence="1" id="KW-0472">Membrane</keyword>
<protein>
    <submittedName>
        <fullName evidence="2">Uncharacterized protein</fullName>
    </submittedName>
</protein>
<dbReference type="AlphaFoldDB" id="A0A9X2ED27"/>
<evidence type="ECO:0000256" key="1">
    <source>
        <dbReference type="SAM" id="Phobius"/>
    </source>
</evidence>
<gene>
    <name evidence="2" type="ORF">NDR86_31985</name>
</gene>
<feature type="transmembrane region" description="Helical" evidence="1">
    <location>
        <begin position="77"/>
        <end position="104"/>
    </location>
</feature>
<dbReference type="Proteomes" id="UP001139157">
    <property type="component" value="Unassembled WGS sequence"/>
</dbReference>